<protein>
    <submittedName>
        <fullName evidence="1">Uncharacterized protein</fullName>
    </submittedName>
</protein>
<organism evidence="1 2">
    <name type="scientific">Coccidioides posadasii RMSCC 3488</name>
    <dbReference type="NCBI Taxonomy" id="454284"/>
    <lineage>
        <taxon>Eukaryota</taxon>
        <taxon>Fungi</taxon>
        <taxon>Dikarya</taxon>
        <taxon>Ascomycota</taxon>
        <taxon>Pezizomycotina</taxon>
        <taxon>Eurotiomycetes</taxon>
        <taxon>Eurotiomycetidae</taxon>
        <taxon>Onygenales</taxon>
        <taxon>Onygenaceae</taxon>
        <taxon>Coccidioides</taxon>
    </lineage>
</organism>
<evidence type="ECO:0000313" key="1">
    <source>
        <dbReference type="EMBL" id="KMM71288.1"/>
    </source>
</evidence>
<dbReference type="OrthoDB" id="408152at2759"/>
<reference evidence="2" key="3">
    <citation type="journal article" date="2010" name="Genome Res.">
        <title>Population genomic sequencing of Coccidioides fungi reveals recent hybridization and transposon control.</title>
        <authorList>
            <person name="Neafsey D.E."/>
            <person name="Barker B.M."/>
            <person name="Sharpton T.J."/>
            <person name="Stajich J.E."/>
            <person name="Park D.J."/>
            <person name="Whiston E."/>
            <person name="Hung C.-Y."/>
            <person name="McMahan C."/>
            <person name="White J."/>
            <person name="Sykes S."/>
            <person name="Heiman D."/>
            <person name="Young S."/>
            <person name="Zeng Q."/>
            <person name="Abouelleil A."/>
            <person name="Aftuck L."/>
            <person name="Bessette D."/>
            <person name="Brown A."/>
            <person name="FitzGerald M."/>
            <person name="Lui A."/>
            <person name="Macdonald J.P."/>
            <person name="Priest M."/>
            <person name="Orbach M.J."/>
            <person name="Galgiani J.N."/>
            <person name="Kirkland T.N."/>
            <person name="Cole G.T."/>
            <person name="Birren B.W."/>
            <person name="Henn M.R."/>
            <person name="Taylor J.W."/>
            <person name="Rounsley S.D."/>
        </authorList>
    </citation>
    <scope>NUCLEOTIDE SEQUENCE [LARGE SCALE GENOMIC DNA]</scope>
    <source>
        <strain evidence="2">RMSCC 3488</strain>
    </source>
</reference>
<dbReference type="AlphaFoldDB" id="A0A0J6FLQ5"/>
<reference evidence="2" key="2">
    <citation type="journal article" date="2009" name="Genome Res.">
        <title>Comparative genomic analyses of the human fungal pathogens Coccidioides and their relatives.</title>
        <authorList>
            <person name="Sharpton T.J."/>
            <person name="Stajich J.E."/>
            <person name="Rounsley S.D."/>
            <person name="Gardner M.J."/>
            <person name="Wortman J.R."/>
            <person name="Jordar V.S."/>
            <person name="Maiti R."/>
            <person name="Kodira C.D."/>
            <person name="Neafsey D.E."/>
            <person name="Zeng Q."/>
            <person name="Hung C.-Y."/>
            <person name="McMahan C."/>
            <person name="Muszewska A."/>
            <person name="Grynberg M."/>
            <person name="Mandel M.A."/>
            <person name="Kellner E.M."/>
            <person name="Barker B.M."/>
            <person name="Galgiani J.N."/>
            <person name="Orbach M.J."/>
            <person name="Kirkland T.N."/>
            <person name="Cole G.T."/>
            <person name="Henn M.R."/>
            <person name="Birren B.W."/>
            <person name="Taylor J.W."/>
        </authorList>
    </citation>
    <scope>NUCLEOTIDE SEQUENCE [LARGE SCALE GENOMIC DNA]</scope>
    <source>
        <strain evidence="2">RMSCC 3488</strain>
    </source>
</reference>
<sequence>MTKDNWEKHNSFDEWWSNRRYKWRLGSAPQIFRRRWPGNRNSWLPPTHGCLSENFAINETTNMAGSFGEITNIDRRTCARVAPMRIICAGLPRTRTMCASGSKYHNTSEPSGCAFLTLVITLRASLGRLG</sequence>
<reference evidence="1 2" key="1">
    <citation type="submission" date="2007-06" db="EMBL/GenBank/DDBJ databases">
        <title>The Genome Sequence of Coccidioides posadasii RMSCC_3488.</title>
        <authorList>
            <consortium name="Coccidioides Genome Resources Consortium"/>
            <consortium name="The Broad Institute Genome Sequencing Platform"/>
            <person name="Henn M.R."/>
            <person name="Sykes S."/>
            <person name="Young S."/>
            <person name="Jaffe D."/>
            <person name="Berlin A."/>
            <person name="Alvarez P."/>
            <person name="Butler J."/>
            <person name="Gnerre S."/>
            <person name="Grabherr M."/>
            <person name="Mauceli E."/>
            <person name="Brockman W."/>
            <person name="Kodira C."/>
            <person name="Alvarado L."/>
            <person name="Zeng Q."/>
            <person name="Crawford M."/>
            <person name="Antoine C."/>
            <person name="Devon K."/>
            <person name="Galgiani J."/>
            <person name="Orsborn K."/>
            <person name="Lewis M.L."/>
            <person name="Nusbaum C."/>
            <person name="Galagan J."/>
            <person name="Birren B."/>
        </authorList>
    </citation>
    <scope>NUCLEOTIDE SEQUENCE [LARGE SCALE GENOMIC DNA]</scope>
    <source>
        <strain evidence="1 2">RMSCC 3488</strain>
    </source>
</reference>
<dbReference type="Proteomes" id="UP000054567">
    <property type="component" value="Unassembled WGS sequence"/>
</dbReference>
<dbReference type="EMBL" id="DS268113">
    <property type="protein sequence ID" value="KMM71288.1"/>
    <property type="molecule type" value="Genomic_DNA"/>
</dbReference>
<name>A0A0J6FLQ5_COCPO</name>
<proteinExistence type="predicted"/>
<dbReference type="VEuPathDB" id="FungiDB:CPAG_07595"/>
<accession>A0A0J6FLQ5</accession>
<gene>
    <name evidence="1" type="ORF">CPAG_07595</name>
</gene>
<evidence type="ECO:0000313" key="2">
    <source>
        <dbReference type="Proteomes" id="UP000054567"/>
    </source>
</evidence>